<gene>
    <name evidence="14" type="ORF">OUZ56_009347</name>
</gene>
<keyword evidence="6" id="KW-0805">Transcription regulation</keyword>
<comment type="similarity">
    <text evidence="2">Belongs to the THAP1 family.</text>
</comment>
<evidence type="ECO:0000256" key="3">
    <source>
        <dbReference type="ARBA" id="ARBA00022723"/>
    </source>
</evidence>
<evidence type="ECO:0000313" key="15">
    <source>
        <dbReference type="Proteomes" id="UP001234178"/>
    </source>
</evidence>
<dbReference type="Proteomes" id="UP001234178">
    <property type="component" value="Unassembled WGS sequence"/>
</dbReference>
<dbReference type="InterPro" id="IPR026516">
    <property type="entry name" value="THAP1/10"/>
</dbReference>
<feature type="domain" description="THAP-type" evidence="13">
    <location>
        <begin position="1"/>
        <end position="106"/>
    </location>
</feature>
<evidence type="ECO:0000259" key="13">
    <source>
        <dbReference type="PROSITE" id="PS50950"/>
    </source>
</evidence>
<proteinExistence type="inferred from homology"/>
<comment type="subcellular location">
    <subcellularLocation>
        <location evidence="1">Nucleus</location>
        <location evidence="1">Nucleoplasm</location>
    </subcellularLocation>
</comment>
<keyword evidence="8 12" id="KW-0238">DNA-binding</keyword>
<evidence type="ECO:0000256" key="8">
    <source>
        <dbReference type="ARBA" id="ARBA00023125"/>
    </source>
</evidence>
<keyword evidence="5" id="KW-0862">Zinc</keyword>
<dbReference type="SUPFAM" id="SSF57716">
    <property type="entry name" value="Glucocorticoid receptor-like (DNA-binding domain)"/>
    <property type="match status" value="1"/>
</dbReference>
<dbReference type="Gene3D" id="6.20.210.20">
    <property type="entry name" value="THAP domain"/>
    <property type="match status" value="1"/>
</dbReference>
<evidence type="ECO:0000256" key="1">
    <source>
        <dbReference type="ARBA" id="ARBA00004642"/>
    </source>
</evidence>
<name>A0ABR0AFQ4_9CRUS</name>
<keyword evidence="11" id="KW-0131">Cell cycle</keyword>
<evidence type="ECO:0000256" key="9">
    <source>
        <dbReference type="ARBA" id="ARBA00023163"/>
    </source>
</evidence>
<evidence type="ECO:0000313" key="14">
    <source>
        <dbReference type="EMBL" id="KAK4023955.1"/>
    </source>
</evidence>
<reference evidence="14 15" key="1">
    <citation type="journal article" date="2023" name="Nucleic Acids Res.">
        <title>The hologenome of Daphnia magna reveals possible DNA methylation and microbiome-mediated evolution of the host genome.</title>
        <authorList>
            <person name="Chaturvedi A."/>
            <person name="Li X."/>
            <person name="Dhandapani V."/>
            <person name="Marshall H."/>
            <person name="Kissane S."/>
            <person name="Cuenca-Cambronero M."/>
            <person name="Asole G."/>
            <person name="Calvet F."/>
            <person name="Ruiz-Romero M."/>
            <person name="Marangio P."/>
            <person name="Guigo R."/>
            <person name="Rago D."/>
            <person name="Mirbahai L."/>
            <person name="Eastwood N."/>
            <person name="Colbourne J.K."/>
            <person name="Zhou J."/>
            <person name="Mallon E."/>
            <person name="Orsini L."/>
        </authorList>
    </citation>
    <scope>NUCLEOTIDE SEQUENCE [LARGE SCALE GENOMIC DNA]</scope>
    <source>
        <strain evidence="14">LRV0_1</strain>
    </source>
</reference>
<evidence type="ECO:0000256" key="7">
    <source>
        <dbReference type="ARBA" id="ARBA00023054"/>
    </source>
</evidence>
<dbReference type="PANTHER" id="PTHR46600:SF1">
    <property type="entry name" value="THAP DOMAIN-CONTAINING PROTEIN 1"/>
    <property type="match status" value="1"/>
</dbReference>
<organism evidence="14 15">
    <name type="scientific">Daphnia magna</name>
    <dbReference type="NCBI Taxonomy" id="35525"/>
    <lineage>
        <taxon>Eukaryota</taxon>
        <taxon>Metazoa</taxon>
        <taxon>Ecdysozoa</taxon>
        <taxon>Arthropoda</taxon>
        <taxon>Crustacea</taxon>
        <taxon>Branchiopoda</taxon>
        <taxon>Diplostraca</taxon>
        <taxon>Cladocera</taxon>
        <taxon>Anomopoda</taxon>
        <taxon>Daphniidae</taxon>
        <taxon>Daphnia</taxon>
    </lineage>
</organism>
<evidence type="ECO:0000256" key="5">
    <source>
        <dbReference type="ARBA" id="ARBA00022833"/>
    </source>
</evidence>
<dbReference type="SMART" id="SM00980">
    <property type="entry name" value="THAP"/>
    <property type="match status" value="1"/>
</dbReference>
<evidence type="ECO:0000256" key="2">
    <source>
        <dbReference type="ARBA" id="ARBA00006177"/>
    </source>
</evidence>
<accession>A0ABR0AFQ4</accession>
<evidence type="ECO:0000256" key="6">
    <source>
        <dbReference type="ARBA" id="ARBA00023015"/>
    </source>
</evidence>
<dbReference type="PANTHER" id="PTHR46600">
    <property type="entry name" value="THAP DOMAIN-CONTAINING"/>
    <property type="match status" value="1"/>
</dbReference>
<keyword evidence="9" id="KW-0804">Transcription</keyword>
<dbReference type="PROSITE" id="PS50950">
    <property type="entry name" value="ZF_THAP"/>
    <property type="match status" value="1"/>
</dbReference>
<dbReference type="InterPro" id="IPR038441">
    <property type="entry name" value="THAP_Znf_sf"/>
</dbReference>
<evidence type="ECO:0000256" key="11">
    <source>
        <dbReference type="ARBA" id="ARBA00023306"/>
    </source>
</evidence>
<evidence type="ECO:0000256" key="4">
    <source>
        <dbReference type="ARBA" id="ARBA00022771"/>
    </source>
</evidence>
<keyword evidence="7" id="KW-0175">Coiled coil</keyword>
<evidence type="ECO:0000256" key="12">
    <source>
        <dbReference type="PROSITE-ProRule" id="PRU00309"/>
    </source>
</evidence>
<dbReference type="Pfam" id="PF05485">
    <property type="entry name" value="THAP"/>
    <property type="match status" value="1"/>
</dbReference>
<comment type="caution">
    <text evidence="14">The sequence shown here is derived from an EMBL/GenBank/DDBJ whole genome shotgun (WGS) entry which is preliminary data.</text>
</comment>
<dbReference type="InterPro" id="IPR006612">
    <property type="entry name" value="THAP_Znf"/>
</dbReference>
<protein>
    <recommendedName>
        <fullName evidence="13">THAP-type domain-containing protein</fullName>
    </recommendedName>
</protein>
<evidence type="ECO:0000256" key="10">
    <source>
        <dbReference type="ARBA" id="ARBA00023242"/>
    </source>
</evidence>
<keyword evidence="4 12" id="KW-0863">Zinc-finger</keyword>
<keyword evidence="3" id="KW-0479">Metal-binding</keyword>
<keyword evidence="10" id="KW-0539">Nucleus</keyword>
<keyword evidence="15" id="KW-1185">Reference proteome</keyword>
<sequence length="410" mass="46815">MPYCFVIGCRNGPKKLRIDRSVVLHAEITKIKPRLFYIPKDETLRKTWEKNIPNNEVQFKNTSRVCQEHFLPEDIIKCDETIIQGKVHSIPRQNWKLKIGAYPSIFTLSPASVVPLVQRKAPLERKPLSNVRNNYKGNCPSHLKSAKKKGRVKAVTKNLVQEIQVKGRPIENDLNVVQDRNLEGVVETLPVLHLEVNEAALVDTNVSFPQSDIASIILPASTWKRGSLINGCVNYFDIQEKVNTVTIQKLASVDFTNRSFKQTIINRELTEIDENKNSFTSLSQVEELLRNLHKKRICPGIINDKEKHLNQTNGLIRNGKLVDGVWRANKCSLIIQESGPVKPCRNCKCLDKAMKIQFKRRKTINLHTKINHMYLTVKQLSQKVAAKSKKESKLNIILKKKNEKILVGQT</sequence>
<dbReference type="EMBL" id="JAOYFB010000037">
    <property type="protein sequence ID" value="KAK4023955.1"/>
    <property type="molecule type" value="Genomic_DNA"/>
</dbReference>